<evidence type="ECO:0000256" key="1">
    <source>
        <dbReference type="ARBA" id="ARBA00022801"/>
    </source>
</evidence>
<dbReference type="InterPro" id="IPR035965">
    <property type="entry name" value="PAS-like_dom_sf"/>
</dbReference>
<dbReference type="SUPFAM" id="SSF81606">
    <property type="entry name" value="PP2C-like"/>
    <property type="match status" value="1"/>
</dbReference>
<dbReference type="SUPFAM" id="SSF55781">
    <property type="entry name" value="GAF domain-like"/>
    <property type="match status" value="2"/>
</dbReference>
<feature type="domain" description="PAC" evidence="2">
    <location>
        <begin position="268"/>
        <end position="320"/>
    </location>
</feature>
<dbReference type="SMART" id="SM00091">
    <property type="entry name" value="PAS"/>
    <property type="match status" value="1"/>
</dbReference>
<dbReference type="Gene3D" id="3.60.40.10">
    <property type="entry name" value="PPM-type phosphatase domain"/>
    <property type="match status" value="1"/>
</dbReference>
<dbReference type="Gene3D" id="3.30.450.40">
    <property type="match status" value="1"/>
</dbReference>
<dbReference type="SMART" id="SM00086">
    <property type="entry name" value="PAC"/>
    <property type="match status" value="1"/>
</dbReference>
<dbReference type="InterPro" id="IPR003018">
    <property type="entry name" value="GAF"/>
</dbReference>
<reference evidence="4" key="1">
    <citation type="submission" date="2023-07" db="EMBL/GenBank/DDBJ databases">
        <title>30 novel species of actinomycetes from the DSMZ collection.</title>
        <authorList>
            <person name="Nouioui I."/>
        </authorList>
    </citation>
    <scope>NUCLEOTIDE SEQUENCE [LARGE SCALE GENOMIC DNA]</scope>
    <source>
        <strain evidence="4">DSM 44917</strain>
    </source>
</reference>
<dbReference type="SMART" id="SM00065">
    <property type="entry name" value="GAF"/>
    <property type="match status" value="1"/>
</dbReference>
<dbReference type="RefSeq" id="WP_311628439.1">
    <property type="nucleotide sequence ID" value="NZ_JAVREN010000001.1"/>
</dbReference>
<dbReference type="InterPro" id="IPR003594">
    <property type="entry name" value="HATPase_dom"/>
</dbReference>
<dbReference type="InterPro" id="IPR013656">
    <property type="entry name" value="PAS_4"/>
</dbReference>
<dbReference type="PROSITE" id="PS50113">
    <property type="entry name" value="PAC"/>
    <property type="match status" value="1"/>
</dbReference>
<dbReference type="CDD" id="cd16936">
    <property type="entry name" value="HATPase_RsbW-like"/>
    <property type="match status" value="1"/>
</dbReference>
<dbReference type="Pfam" id="PF13581">
    <property type="entry name" value="HATPase_c_2"/>
    <property type="match status" value="1"/>
</dbReference>
<dbReference type="InterPro" id="IPR000700">
    <property type="entry name" value="PAS-assoc_C"/>
</dbReference>
<dbReference type="Pfam" id="PF07228">
    <property type="entry name" value="SpoIIE"/>
    <property type="match status" value="1"/>
</dbReference>
<dbReference type="Pfam" id="PF08447">
    <property type="entry name" value="PAS_3"/>
    <property type="match status" value="1"/>
</dbReference>
<evidence type="ECO:0000259" key="2">
    <source>
        <dbReference type="PROSITE" id="PS50113"/>
    </source>
</evidence>
<proteinExistence type="predicted"/>
<dbReference type="InterPro" id="IPR036457">
    <property type="entry name" value="PPM-type-like_dom_sf"/>
</dbReference>
<name>A0ABU2L1Z6_9ACTN</name>
<accession>A0ABU2L1Z6</accession>
<dbReference type="Pfam" id="PF08448">
    <property type="entry name" value="PAS_4"/>
    <property type="match status" value="1"/>
</dbReference>
<keyword evidence="1" id="KW-0378">Hydrolase</keyword>
<dbReference type="Pfam" id="PF13185">
    <property type="entry name" value="GAF_2"/>
    <property type="match status" value="1"/>
</dbReference>
<dbReference type="InterPro" id="IPR029016">
    <property type="entry name" value="GAF-like_dom_sf"/>
</dbReference>
<dbReference type="Proteomes" id="UP001183388">
    <property type="component" value="Unassembled WGS sequence"/>
</dbReference>
<dbReference type="CDD" id="cd00130">
    <property type="entry name" value="PAS"/>
    <property type="match status" value="2"/>
</dbReference>
<dbReference type="PANTHER" id="PTHR43156">
    <property type="entry name" value="STAGE II SPORULATION PROTEIN E-RELATED"/>
    <property type="match status" value="1"/>
</dbReference>
<comment type="caution">
    <text evidence="3">The sequence shown here is derived from an EMBL/GenBank/DDBJ whole genome shotgun (WGS) entry which is preliminary data.</text>
</comment>
<dbReference type="Gene3D" id="3.30.450.20">
    <property type="entry name" value="PAS domain"/>
    <property type="match status" value="2"/>
</dbReference>
<dbReference type="InterPro" id="IPR013655">
    <property type="entry name" value="PAS_fold_3"/>
</dbReference>
<keyword evidence="4" id="KW-1185">Reference proteome</keyword>
<evidence type="ECO:0000313" key="3">
    <source>
        <dbReference type="EMBL" id="MDT0305532.1"/>
    </source>
</evidence>
<dbReference type="InterPro" id="IPR001932">
    <property type="entry name" value="PPM-type_phosphatase-like_dom"/>
</dbReference>
<dbReference type="InterPro" id="IPR036890">
    <property type="entry name" value="HATPase_C_sf"/>
</dbReference>
<dbReference type="SMART" id="SM00331">
    <property type="entry name" value="PP2C_SIG"/>
    <property type="match status" value="1"/>
</dbReference>
<gene>
    <name evidence="3" type="ORF">RM780_00940</name>
</gene>
<organism evidence="3 4">
    <name type="scientific">Streptomyces boetiae</name>
    <dbReference type="NCBI Taxonomy" id="3075541"/>
    <lineage>
        <taxon>Bacteria</taxon>
        <taxon>Bacillati</taxon>
        <taxon>Actinomycetota</taxon>
        <taxon>Actinomycetes</taxon>
        <taxon>Kitasatosporales</taxon>
        <taxon>Streptomycetaceae</taxon>
        <taxon>Streptomyces</taxon>
    </lineage>
</organism>
<evidence type="ECO:0000313" key="4">
    <source>
        <dbReference type="Proteomes" id="UP001183388"/>
    </source>
</evidence>
<dbReference type="PANTHER" id="PTHR43156:SF2">
    <property type="entry name" value="STAGE II SPORULATION PROTEIN E"/>
    <property type="match status" value="1"/>
</dbReference>
<dbReference type="InterPro" id="IPR001610">
    <property type="entry name" value="PAC"/>
</dbReference>
<dbReference type="Gene3D" id="3.30.565.10">
    <property type="entry name" value="Histidine kinase-like ATPase, C-terminal domain"/>
    <property type="match status" value="1"/>
</dbReference>
<dbReference type="EMBL" id="JAVREN010000001">
    <property type="protein sequence ID" value="MDT0305532.1"/>
    <property type="molecule type" value="Genomic_DNA"/>
</dbReference>
<protein>
    <submittedName>
        <fullName evidence="3">SpoIIE family protein phosphatase</fullName>
    </submittedName>
</protein>
<dbReference type="SUPFAM" id="SSF55785">
    <property type="entry name" value="PYP-like sensor domain (PAS domain)"/>
    <property type="match status" value="2"/>
</dbReference>
<sequence>MTAAPEGAPPGGPDRVRAERFGLLAGVRAGQGDVEVLTQALLHVTAELGGLGGMAHTLVQEIERGLLLVVATGLPPDFLRGWTNVSGESAVAPVRAIQEDAYAFLPDLGRPRLIYGRKPDEPEPAVLPAGAGMAAAPLPGPEGPLGVLSVVLPVSRVPDRGQRAFLQEVARRAGGLLRLAPAGPAGVSPTLLQERGAPAAPEAGQSAPWEWDLRTGSVRKDRRFLEAFGIDRRALDGTLESWGHAMHPEDVPWTTAEMDRALSSRGTFDFEHRMRRADGTYGWIRVQGRVVTDERGEPARVVGTAWNTTQSHAALESVGRALLHMSDGFLSVSGDGRIGFVNAAAERLLGASREMVGRLLWEAPALRDVPGVEERYREAVDRGAPVSFDVPGQGAEQWYGLRLVPIPDGLTVYVTDISERRRREAAERSAAERAALMAGLTRALAESVTSDEVVAAVAGSVLPPFGASGLIVAQLKQDRLHVVGSTGYPRALLDRIHGTPLRAAVARDALRTGTPEFFSSPDEVTARHPEAADLIPGGGKQAGTFLPLIASGRPFGVCVIAFDEPHPFVEDERTVLTALSGLIAQALERAGLYDSATARARELQRVLLPRVLPSLPALTAAARYRPAARGADIGGDWYDLIPLSADRVALVIGDVMGHGLPEAAIMGRLRTAVRTLSDLELPPDDVLARVNDLVADLGEESFTTCLYGVYDPTSRELLYANAGHLPPTVVHPDGTVTPLDRPPDPPLGVAAPPFALHRLVLPGGSLLALYTDGLVERPGHAIDDGMNHLAAILAAALRDSRDGAPEPDALCEAVTAALLPDEQPTPDDAALLIARTHALSEEAMAHWPLPEDPTAAARAREHIRAQLAAWDLEELEMTTELIVSELVGNVIRHASGPVHLRMLRSRTLICEVADASLTTPHIRHPSAMEESGRGLQLVAAMAERWGTRYTGDGKVIWTEQSIPAIALP</sequence>
<dbReference type="InterPro" id="IPR052016">
    <property type="entry name" value="Bact_Sigma-Reg"/>
</dbReference>
<dbReference type="InterPro" id="IPR000014">
    <property type="entry name" value="PAS"/>
</dbReference>